<feature type="region of interest" description="Disordered" evidence="1">
    <location>
        <begin position="1"/>
        <end position="21"/>
    </location>
</feature>
<name>A0A2X0VB67_9GAMM</name>
<proteinExistence type="predicted"/>
<evidence type="ECO:0000313" key="2">
    <source>
        <dbReference type="EMBL" id="SPT70055.1"/>
    </source>
</evidence>
<dbReference type="AlphaFoldDB" id="A0A2X0VB67"/>
<evidence type="ECO:0000256" key="1">
    <source>
        <dbReference type="SAM" id="MobiDB-lite"/>
    </source>
</evidence>
<sequence length="63" mass="6739">MAKGGAREGAGRKVGSTTGGTGYKTGRIVISCTKEMEQKIKDAAKEANKNVSEFMLEVFEGRK</sequence>
<dbReference type="RefSeq" id="WP_113744168.1">
    <property type="nucleotide sequence ID" value="NZ_UAPV01000001.1"/>
</dbReference>
<accession>A0A2X0VB67</accession>
<gene>
    <name evidence="2" type="ORF">NCTC13093_01460</name>
</gene>
<dbReference type="Proteomes" id="UP000250086">
    <property type="component" value="Unassembled WGS sequence"/>
</dbReference>
<keyword evidence="3" id="KW-1185">Reference proteome</keyword>
<feature type="compositionally biased region" description="Basic and acidic residues" evidence="1">
    <location>
        <begin position="1"/>
        <end position="11"/>
    </location>
</feature>
<protein>
    <submittedName>
        <fullName evidence="2">Uncharacterized protein</fullName>
    </submittedName>
</protein>
<reference evidence="2 3" key="1">
    <citation type="submission" date="2018-06" db="EMBL/GenBank/DDBJ databases">
        <authorList>
            <consortium name="Pathogen Informatics"/>
            <person name="Doyle S."/>
        </authorList>
    </citation>
    <scope>NUCLEOTIDE SEQUENCE [LARGE SCALE GENOMIC DNA]</scope>
    <source>
        <strain evidence="2 3">NCTC13093</strain>
    </source>
</reference>
<dbReference type="EMBL" id="UAPV01000001">
    <property type="protein sequence ID" value="SPT70055.1"/>
    <property type="molecule type" value="Genomic_DNA"/>
</dbReference>
<evidence type="ECO:0000313" key="3">
    <source>
        <dbReference type="Proteomes" id="UP000250086"/>
    </source>
</evidence>
<organism evidence="2 3">
    <name type="scientific">Anaerobiospirillum thomasii</name>
    <dbReference type="NCBI Taxonomy" id="179995"/>
    <lineage>
        <taxon>Bacteria</taxon>
        <taxon>Pseudomonadati</taxon>
        <taxon>Pseudomonadota</taxon>
        <taxon>Gammaproteobacteria</taxon>
        <taxon>Aeromonadales</taxon>
        <taxon>Succinivibrionaceae</taxon>
        <taxon>Anaerobiospirillum</taxon>
    </lineage>
</organism>